<evidence type="ECO:0000313" key="2">
    <source>
        <dbReference type="EMBL" id="TFK53140.1"/>
    </source>
</evidence>
<protein>
    <recommendedName>
        <fullName evidence="4">Copia protein</fullName>
    </recommendedName>
</protein>
<proteinExistence type="predicted"/>
<dbReference type="Proteomes" id="UP000305948">
    <property type="component" value="Unassembled WGS sequence"/>
</dbReference>
<dbReference type="STRING" id="5364.A0A5C3N6X2"/>
<accession>A0A5C3N6X2</accession>
<reference evidence="2 3" key="1">
    <citation type="journal article" date="2019" name="Nat. Ecol. Evol.">
        <title>Megaphylogeny resolves global patterns of mushroom evolution.</title>
        <authorList>
            <person name="Varga T."/>
            <person name="Krizsan K."/>
            <person name="Foldi C."/>
            <person name="Dima B."/>
            <person name="Sanchez-Garcia M."/>
            <person name="Sanchez-Ramirez S."/>
            <person name="Szollosi G.J."/>
            <person name="Szarkandi J.G."/>
            <person name="Papp V."/>
            <person name="Albert L."/>
            <person name="Andreopoulos W."/>
            <person name="Angelini C."/>
            <person name="Antonin V."/>
            <person name="Barry K.W."/>
            <person name="Bougher N.L."/>
            <person name="Buchanan P."/>
            <person name="Buyck B."/>
            <person name="Bense V."/>
            <person name="Catcheside P."/>
            <person name="Chovatia M."/>
            <person name="Cooper J."/>
            <person name="Damon W."/>
            <person name="Desjardin D."/>
            <person name="Finy P."/>
            <person name="Geml J."/>
            <person name="Haridas S."/>
            <person name="Hughes K."/>
            <person name="Justo A."/>
            <person name="Karasinski D."/>
            <person name="Kautmanova I."/>
            <person name="Kiss B."/>
            <person name="Kocsube S."/>
            <person name="Kotiranta H."/>
            <person name="LaButti K.M."/>
            <person name="Lechner B.E."/>
            <person name="Liimatainen K."/>
            <person name="Lipzen A."/>
            <person name="Lukacs Z."/>
            <person name="Mihaltcheva S."/>
            <person name="Morgado L.N."/>
            <person name="Niskanen T."/>
            <person name="Noordeloos M.E."/>
            <person name="Ohm R.A."/>
            <person name="Ortiz-Santana B."/>
            <person name="Ovrebo C."/>
            <person name="Racz N."/>
            <person name="Riley R."/>
            <person name="Savchenko A."/>
            <person name="Shiryaev A."/>
            <person name="Soop K."/>
            <person name="Spirin V."/>
            <person name="Szebenyi C."/>
            <person name="Tomsovsky M."/>
            <person name="Tulloss R.E."/>
            <person name="Uehling J."/>
            <person name="Grigoriev I.V."/>
            <person name="Vagvolgyi C."/>
            <person name="Papp T."/>
            <person name="Martin F.M."/>
            <person name="Miettinen O."/>
            <person name="Hibbett D.S."/>
            <person name="Nagy L.G."/>
        </authorList>
    </citation>
    <scope>NUCLEOTIDE SEQUENCE [LARGE SCALE GENOMIC DNA]</scope>
    <source>
        <strain evidence="2 3">OMC1185</strain>
    </source>
</reference>
<name>A0A5C3N6X2_9AGAM</name>
<evidence type="ECO:0000313" key="3">
    <source>
        <dbReference type="Proteomes" id="UP000305948"/>
    </source>
</evidence>
<dbReference type="AlphaFoldDB" id="A0A5C3N6X2"/>
<gene>
    <name evidence="2" type="ORF">OE88DRAFT_1347166</name>
</gene>
<feature type="region of interest" description="Disordered" evidence="1">
    <location>
        <begin position="80"/>
        <end position="100"/>
    </location>
</feature>
<keyword evidence="3" id="KW-1185">Reference proteome</keyword>
<evidence type="ECO:0008006" key="4">
    <source>
        <dbReference type="Google" id="ProtNLM"/>
    </source>
</evidence>
<evidence type="ECO:0000256" key="1">
    <source>
        <dbReference type="SAM" id="MobiDB-lite"/>
    </source>
</evidence>
<dbReference type="EMBL" id="ML213508">
    <property type="protein sequence ID" value="TFK53140.1"/>
    <property type="molecule type" value="Genomic_DNA"/>
</dbReference>
<organism evidence="2 3">
    <name type="scientific">Heliocybe sulcata</name>
    <dbReference type="NCBI Taxonomy" id="5364"/>
    <lineage>
        <taxon>Eukaryota</taxon>
        <taxon>Fungi</taxon>
        <taxon>Dikarya</taxon>
        <taxon>Basidiomycota</taxon>
        <taxon>Agaricomycotina</taxon>
        <taxon>Agaricomycetes</taxon>
        <taxon>Gloeophyllales</taxon>
        <taxon>Gloeophyllaceae</taxon>
        <taxon>Heliocybe</taxon>
    </lineage>
</organism>
<dbReference type="OrthoDB" id="2752444at2759"/>
<sequence length="100" mass="11201">MHPPILPMLIYSDSSGGESMANFNRVRNLRVQYHWLRDAVKSKELAIEHIPGKDDPADIFTEPLTGPDLKKNVGGIGSRHLGGGFETDVSSRRCTRKHFE</sequence>